<keyword evidence="6" id="KW-1185">Reference proteome</keyword>
<evidence type="ECO:0000256" key="3">
    <source>
        <dbReference type="ARBA" id="ARBA00022679"/>
    </source>
</evidence>
<evidence type="ECO:0000313" key="6">
    <source>
        <dbReference type="Proteomes" id="UP000199399"/>
    </source>
</evidence>
<evidence type="ECO:0000313" key="5">
    <source>
        <dbReference type="EMBL" id="SDG52677.1"/>
    </source>
</evidence>
<evidence type="ECO:0000259" key="4">
    <source>
        <dbReference type="Pfam" id="PF08241"/>
    </source>
</evidence>
<sequence>MTQTEFDAWSAGKSYEHYMGRWSRKIATRFIDWVDPPANLAWLEIGCGSGALTAAVLSQASSSSILSTDRSNDFVAHAKGEFMDERAVFQVADATALPCPDASVDVVTSGLVFNFIPDTQIALAEMRRVLRPGGMAAFYVWDYPGGGMGFIDAFWKAATEIDPNAANLDESARFPFCQPEGLTKLCAEAGAKVTVSATEAETRFADFDAFWHPFTLGAGPAPAYLQSLSRHRRQRLKDYLATKLGETGAVSMPARAWAVKAQWPAADS</sequence>
<dbReference type="Pfam" id="PF08241">
    <property type="entry name" value="Methyltransf_11"/>
    <property type="match status" value="1"/>
</dbReference>
<protein>
    <submittedName>
        <fullName evidence="5">Methyltransferase domain-containing protein</fullName>
    </submittedName>
</protein>
<dbReference type="PANTHER" id="PTHR44942:SF4">
    <property type="entry name" value="METHYLTRANSFERASE TYPE 11 DOMAIN-CONTAINING PROTEIN"/>
    <property type="match status" value="1"/>
</dbReference>
<evidence type="ECO:0000256" key="1">
    <source>
        <dbReference type="ARBA" id="ARBA00008361"/>
    </source>
</evidence>
<dbReference type="Gene3D" id="3.40.50.150">
    <property type="entry name" value="Vaccinia Virus protein VP39"/>
    <property type="match status" value="1"/>
</dbReference>
<dbReference type="Proteomes" id="UP000199399">
    <property type="component" value="Unassembled WGS sequence"/>
</dbReference>
<dbReference type="InterPro" id="IPR029063">
    <property type="entry name" value="SAM-dependent_MTases_sf"/>
</dbReference>
<reference evidence="6" key="1">
    <citation type="submission" date="2016-10" db="EMBL/GenBank/DDBJ databases">
        <authorList>
            <person name="Varghese N."/>
            <person name="Submissions S."/>
        </authorList>
    </citation>
    <scope>NUCLEOTIDE SEQUENCE [LARGE SCALE GENOMIC DNA]</scope>
    <source>
        <strain evidence="6">DSM 16477</strain>
    </source>
</reference>
<dbReference type="AlphaFoldDB" id="A0A1G7UYV0"/>
<gene>
    <name evidence="5" type="ORF">SAMN04489759_108160</name>
</gene>
<dbReference type="PANTHER" id="PTHR44942">
    <property type="entry name" value="METHYLTRANSF_11 DOMAIN-CONTAINING PROTEIN"/>
    <property type="match status" value="1"/>
</dbReference>
<dbReference type="InterPro" id="IPR051052">
    <property type="entry name" value="Diverse_substrate_MTase"/>
</dbReference>
<dbReference type="GO" id="GO:0008757">
    <property type="term" value="F:S-adenosylmethionine-dependent methyltransferase activity"/>
    <property type="evidence" value="ECO:0007669"/>
    <property type="project" value="InterPro"/>
</dbReference>
<dbReference type="SUPFAM" id="SSF53335">
    <property type="entry name" value="S-adenosyl-L-methionine-dependent methyltransferases"/>
    <property type="match status" value="1"/>
</dbReference>
<evidence type="ECO:0000256" key="2">
    <source>
        <dbReference type="ARBA" id="ARBA00022603"/>
    </source>
</evidence>
<dbReference type="OrthoDB" id="8153637at2"/>
<organism evidence="5 6">
    <name type="scientific">Sulfitobacter delicatus</name>
    <dbReference type="NCBI Taxonomy" id="218672"/>
    <lineage>
        <taxon>Bacteria</taxon>
        <taxon>Pseudomonadati</taxon>
        <taxon>Pseudomonadota</taxon>
        <taxon>Alphaproteobacteria</taxon>
        <taxon>Rhodobacterales</taxon>
        <taxon>Roseobacteraceae</taxon>
        <taxon>Sulfitobacter</taxon>
    </lineage>
</organism>
<feature type="domain" description="Methyltransferase type 11" evidence="4">
    <location>
        <begin position="43"/>
        <end position="138"/>
    </location>
</feature>
<dbReference type="GO" id="GO:0032259">
    <property type="term" value="P:methylation"/>
    <property type="evidence" value="ECO:0007669"/>
    <property type="project" value="UniProtKB-KW"/>
</dbReference>
<dbReference type="InterPro" id="IPR013216">
    <property type="entry name" value="Methyltransf_11"/>
</dbReference>
<comment type="similarity">
    <text evidence="1">Belongs to the methyltransferase superfamily.</text>
</comment>
<name>A0A1G7UYV0_9RHOB</name>
<keyword evidence="3 5" id="KW-0808">Transferase</keyword>
<dbReference type="STRING" id="218672.SAMN04489759_108160"/>
<dbReference type="RefSeq" id="WP_093743367.1">
    <property type="nucleotide sequence ID" value="NZ_FNBP01000008.1"/>
</dbReference>
<accession>A0A1G7UYV0</accession>
<keyword evidence="2 5" id="KW-0489">Methyltransferase</keyword>
<dbReference type="EMBL" id="FNBP01000008">
    <property type="protein sequence ID" value="SDG52677.1"/>
    <property type="molecule type" value="Genomic_DNA"/>
</dbReference>
<dbReference type="CDD" id="cd02440">
    <property type="entry name" value="AdoMet_MTases"/>
    <property type="match status" value="1"/>
</dbReference>
<proteinExistence type="inferred from homology"/>